<dbReference type="Pfam" id="PF13409">
    <property type="entry name" value="GST_N_2"/>
    <property type="match status" value="1"/>
</dbReference>
<dbReference type="PROSITE" id="PS50405">
    <property type="entry name" value="GST_CTER"/>
    <property type="match status" value="1"/>
</dbReference>
<feature type="compositionally biased region" description="Polar residues" evidence="1">
    <location>
        <begin position="1"/>
        <end position="16"/>
    </location>
</feature>
<dbReference type="PANTHER" id="PTHR43968:SF8">
    <property type="entry name" value="S-TRANSFERASE, PUTATIVE (AFU_ORTHOLOGUE AFUA_2G00590)-RELATED"/>
    <property type="match status" value="1"/>
</dbReference>
<dbReference type="CDD" id="cd00299">
    <property type="entry name" value="GST_C_family"/>
    <property type="match status" value="1"/>
</dbReference>
<dbReference type="AlphaFoldDB" id="A0AAJ0GFP8"/>
<dbReference type="InterPro" id="IPR036282">
    <property type="entry name" value="Glutathione-S-Trfase_C_sf"/>
</dbReference>
<dbReference type="EMBL" id="JAWDJX010000005">
    <property type="protein sequence ID" value="KAK3056655.1"/>
    <property type="molecule type" value="Genomic_DNA"/>
</dbReference>
<dbReference type="InterPro" id="IPR036249">
    <property type="entry name" value="Thioredoxin-like_sf"/>
</dbReference>
<feature type="region of interest" description="Disordered" evidence="1">
    <location>
        <begin position="1"/>
        <end position="28"/>
    </location>
</feature>
<evidence type="ECO:0000256" key="1">
    <source>
        <dbReference type="SAM" id="MobiDB-lite"/>
    </source>
</evidence>
<accession>A0AAJ0GFP8</accession>
<dbReference type="Pfam" id="PF16865">
    <property type="entry name" value="GST_C_5"/>
    <property type="match status" value="1"/>
</dbReference>
<dbReference type="InterPro" id="IPR010987">
    <property type="entry name" value="Glutathione-S-Trfase_C-like"/>
</dbReference>
<reference evidence="3" key="1">
    <citation type="submission" date="2023-04" db="EMBL/GenBank/DDBJ databases">
        <title>Black Yeasts Isolated from many extreme environments.</title>
        <authorList>
            <person name="Coleine C."/>
            <person name="Stajich J.E."/>
            <person name="Selbmann L."/>
        </authorList>
    </citation>
    <scope>NUCLEOTIDE SEQUENCE</scope>
    <source>
        <strain evidence="3">CCFEE 5312</strain>
    </source>
</reference>
<dbReference type="Proteomes" id="UP001271007">
    <property type="component" value="Unassembled WGS sequence"/>
</dbReference>
<feature type="domain" description="GST C-terminal" evidence="2">
    <location>
        <begin position="97"/>
        <end position="229"/>
    </location>
</feature>
<gene>
    <name evidence="3" type="ORF">LTR09_002448</name>
</gene>
<dbReference type="SFLD" id="SFLDS00019">
    <property type="entry name" value="Glutathione_Transferase_(cytos"/>
    <property type="match status" value="1"/>
</dbReference>
<proteinExistence type="predicted"/>
<dbReference type="CDD" id="cd00570">
    <property type="entry name" value="GST_N_family"/>
    <property type="match status" value="1"/>
</dbReference>
<sequence>MAAATNGTVSSAHGQNGTSGGATPPKLPFEETIIDLDTPRPHWYLDINPGGLVPSIKYTVPGLVDSEIIYESAIVAQFLCDAFPSHLLPSSHEDPLAPLGRARINFFVDTWSSKLSAFQMAAMKAPVDEKQAKVDEWAAAVEKEIEPLLADAGPFFGGSKELTFAEAIVAPFLLRWYAFANDKYVPASLVRKLDALPNCSKWSKAVREKESVTKIWDRENYVEAFAKKYGNVLVAMR</sequence>
<dbReference type="Gene3D" id="1.20.1050.10">
    <property type="match status" value="1"/>
</dbReference>
<dbReference type="InterPro" id="IPR041695">
    <property type="entry name" value="GST_C_5"/>
</dbReference>
<evidence type="ECO:0000313" key="3">
    <source>
        <dbReference type="EMBL" id="KAK3056655.1"/>
    </source>
</evidence>
<dbReference type="SUPFAM" id="SSF52833">
    <property type="entry name" value="Thioredoxin-like"/>
    <property type="match status" value="1"/>
</dbReference>
<dbReference type="InterPro" id="IPR004045">
    <property type="entry name" value="Glutathione_S-Trfase_N"/>
</dbReference>
<dbReference type="SUPFAM" id="SSF47616">
    <property type="entry name" value="GST C-terminal domain-like"/>
    <property type="match status" value="1"/>
</dbReference>
<evidence type="ECO:0000259" key="2">
    <source>
        <dbReference type="PROSITE" id="PS50405"/>
    </source>
</evidence>
<dbReference type="PANTHER" id="PTHR43968">
    <property type="match status" value="1"/>
</dbReference>
<dbReference type="InterPro" id="IPR040079">
    <property type="entry name" value="Glutathione_S-Trfase"/>
</dbReference>
<keyword evidence="4" id="KW-1185">Reference proteome</keyword>
<comment type="caution">
    <text evidence="3">The sequence shown here is derived from an EMBL/GenBank/DDBJ whole genome shotgun (WGS) entry which is preliminary data.</text>
</comment>
<dbReference type="Gene3D" id="3.40.30.10">
    <property type="entry name" value="Glutaredoxin"/>
    <property type="match status" value="1"/>
</dbReference>
<organism evidence="3 4">
    <name type="scientific">Extremus antarcticus</name>
    <dbReference type="NCBI Taxonomy" id="702011"/>
    <lineage>
        <taxon>Eukaryota</taxon>
        <taxon>Fungi</taxon>
        <taxon>Dikarya</taxon>
        <taxon>Ascomycota</taxon>
        <taxon>Pezizomycotina</taxon>
        <taxon>Dothideomycetes</taxon>
        <taxon>Dothideomycetidae</taxon>
        <taxon>Mycosphaerellales</taxon>
        <taxon>Extremaceae</taxon>
        <taxon>Extremus</taxon>
    </lineage>
</organism>
<dbReference type="InterPro" id="IPR050983">
    <property type="entry name" value="GST_Omega/HSP26"/>
</dbReference>
<dbReference type="SFLD" id="SFLDG00358">
    <property type="entry name" value="Main_(cytGST)"/>
    <property type="match status" value="1"/>
</dbReference>
<protein>
    <recommendedName>
        <fullName evidence="2">GST C-terminal domain-containing protein</fullName>
    </recommendedName>
</protein>
<dbReference type="GO" id="GO:0005737">
    <property type="term" value="C:cytoplasm"/>
    <property type="evidence" value="ECO:0007669"/>
    <property type="project" value="TreeGrafter"/>
</dbReference>
<name>A0AAJ0GFP8_9PEZI</name>
<evidence type="ECO:0000313" key="4">
    <source>
        <dbReference type="Proteomes" id="UP001271007"/>
    </source>
</evidence>